<dbReference type="PROSITE" id="PS51725">
    <property type="entry name" value="ABM"/>
    <property type="match status" value="1"/>
</dbReference>
<reference evidence="2 3" key="1">
    <citation type="submission" date="2020-03" db="EMBL/GenBank/DDBJ databases">
        <title>The genome sequence of Microvirga sp. c23x22.</title>
        <authorList>
            <person name="Zhang X."/>
        </authorList>
    </citation>
    <scope>NUCLEOTIDE SEQUENCE [LARGE SCALE GENOMIC DNA]</scope>
    <source>
        <strain evidence="3">c23x22</strain>
    </source>
</reference>
<dbReference type="Pfam" id="PF03992">
    <property type="entry name" value="ABM"/>
    <property type="match status" value="1"/>
</dbReference>
<accession>A0ABX0V7G3</accession>
<dbReference type="PANTHER" id="PTHR34474:SF2">
    <property type="entry name" value="SIGNAL TRANSDUCTION PROTEIN TRAP"/>
    <property type="match status" value="1"/>
</dbReference>
<evidence type="ECO:0000259" key="1">
    <source>
        <dbReference type="PROSITE" id="PS51725"/>
    </source>
</evidence>
<comment type="caution">
    <text evidence="2">The sequence shown here is derived from an EMBL/GenBank/DDBJ whole genome shotgun (WGS) entry which is preliminary data.</text>
</comment>
<evidence type="ECO:0000313" key="2">
    <source>
        <dbReference type="EMBL" id="NIX75789.1"/>
    </source>
</evidence>
<dbReference type="PANTHER" id="PTHR34474">
    <property type="entry name" value="SIGNAL TRANSDUCTION PROTEIN TRAP"/>
    <property type="match status" value="1"/>
</dbReference>
<dbReference type="Gene3D" id="3.30.70.100">
    <property type="match status" value="1"/>
</dbReference>
<dbReference type="InterPro" id="IPR007138">
    <property type="entry name" value="ABM_dom"/>
</dbReference>
<name>A0ABX0V7G3_9HYPH</name>
<organism evidence="2 3">
    <name type="scientific">Microvirga terricola</name>
    <dbReference type="NCBI Taxonomy" id="2719797"/>
    <lineage>
        <taxon>Bacteria</taxon>
        <taxon>Pseudomonadati</taxon>
        <taxon>Pseudomonadota</taxon>
        <taxon>Alphaproteobacteria</taxon>
        <taxon>Hyphomicrobiales</taxon>
        <taxon>Methylobacteriaceae</taxon>
        <taxon>Microvirga</taxon>
    </lineage>
</organism>
<protein>
    <submittedName>
        <fullName evidence="2">Antibiotic biosynthesis monooxygenase</fullName>
    </submittedName>
</protein>
<dbReference type="GO" id="GO:0004497">
    <property type="term" value="F:monooxygenase activity"/>
    <property type="evidence" value="ECO:0007669"/>
    <property type="project" value="UniProtKB-KW"/>
</dbReference>
<gene>
    <name evidence="2" type="ORF">HB375_04060</name>
</gene>
<dbReference type="Proteomes" id="UP000707352">
    <property type="component" value="Unassembled WGS sequence"/>
</dbReference>
<evidence type="ECO:0000313" key="3">
    <source>
        <dbReference type="Proteomes" id="UP000707352"/>
    </source>
</evidence>
<proteinExistence type="predicted"/>
<dbReference type="SUPFAM" id="SSF54909">
    <property type="entry name" value="Dimeric alpha+beta barrel"/>
    <property type="match status" value="1"/>
</dbReference>
<dbReference type="EMBL" id="JAATJS010000001">
    <property type="protein sequence ID" value="NIX75789.1"/>
    <property type="molecule type" value="Genomic_DNA"/>
</dbReference>
<keyword evidence="2" id="KW-0560">Oxidoreductase</keyword>
<dbReference type="InterPro" id="IPR011008">
    <property type="entry name" value="Dimeric_a/b-barrel"/>
</dbReference>
<keyword evidence="2" id="KW-0503">Monooxygenase</keyword>
<sequence>MLAQSGPVFADELVLSDSARSDGTSFAEQLSTTTSGPIALLNTFVVPPGQEQAFEQGWTRAAEALRRQPGFISTRLHKPVGASRLWVNYAVWESTTAFAAALVSPEFRAAAASMASTGFRRLYQAGPVLGPTR</sequence>
<keyword evidence="3" id="KW-1185">Reference proteome</keyword>
<dbReference type="InterPro" id="IPR050404">
    <property type="entry name" value="Heme-degrading_MO"/>
</dbReference>
<feature type="domain" description="ABM" evidence="1">
    <location>
        <begin position="38"/>
        <end position="133"/>
    </location>
</feature>